<dbReference type="EMBL" id="JACKWY010000001">
    <property type="protein sequence ID" value="MBB6713494.1"/>
    <property type="molecule type" value="Genomic_DNA"/>
</dbReference>
<name>A0A7X0S9J6_9CLOT</name>
<dbReference type="RefSeq" id="WP_185163301.1">
    <property type="nucleotide sequence ID" value="NZ_JACKWY010000001.1"/>
</dbReference>
<organism evidence="2 3">
    <name type="scientific">Clostridium gasigenes</name>
    <dbReference type="NCBI Taxonomy" id="94869"/>
    <lineage>
        <taxon>Bacteria</taxon>
        <taxon>Bacillati</taxon>
        <taxon>Bacillota</taxon>
        <taxon>Clostridia</taxon>
        <taxon>Eubacteriales</taxon>
        <taxon>Clostridiaceae</taxon>
        <taxon>Clostridium</taxon>
    </lineage>
</organism>
<protein>
    <submittedName>
        <fullName evidence="2">Uncharacterized protein</fullName>
    </submittedName>
</protein>
<gene>
    <name evidence="2" type="ORF">H7E68_01940</name>
</gene>
<comment type="caution">
    <text evidence="2">The sequence shown here is derived from an EMBL/GenBank/DDBJ whole genome shotgun (WGS) entry which is preliminary data.</text>
</comment>
<evidence type="ECO:0000313" key="2">
    <source>
        <dbReference type="EMBL" id="MBB6713494.1"/>
    </source>
</evidence>
<proteinExistence type="predicted"/>
<feature type="coiled-coil region" evidence="1">
    <location>
        <begin position="9"/>
        <end position="43"/>
    </location>
</feature>
<evidence type="ECO:0000313" key="3">
    <source>
        <dbReference type="Proteomes" id="UP000585258"/>
    </source>
</evidence>
<keyword evidence="1" id="KW-0175">Coiled coil</keyword>
<reference evidence="2 3" key="1">
    <citation type="submission" date="2020-08" db="EMBL/GenBank/DDBJ databases">
        <title>Clostridia isolated from Swiss meat.</title>
        <authorList>
            <person name="Wambui J."/>
            <person name="Stevens M.J.A."/>
            <person name="Stephan R."/>
        </authorList>
    </citation>
    <scope>NUCLEOTIDE SEQUENCE [LARGE SCALE GENOMIC DNA]</scope>
    <source>
        <strain evidence="2 3">CM001</strain>
    </source>
</reference>
<sequence length="107" mass="12091">MDKEILEILKSMQDGIKRLESKFDGLESKFDGLESKVDRLEQGQKEIYQIVKALEHSSEVNKAEHDSMSNDIAQIKGDVSAIKKDLLQVEMVTANNWADITNLKAAR</sequence>
<dbReference type="AlphaFoldDB" id="A0A7X0S9J6"/>
<evidence type="ECO:0000256" key="1">
    <source>
        <dbReference type="SAM" id="Coils"/>
    </source>
</evidence>
<accession>A0A7X0S9J6</accession>
<dbReference type="Gene3D" id="1.20.1270.70">
    <property type="entry name" value="Designed single chain three-helix bundle"/>
    <property type="match status" value="1"/>
</dbReference>
<dbReference type="Proteomes" id="UP000585258">
    <property type="component" value="Unassembled WGS sequence"/>
</dbReference>